<keyword evidence="2" id="KW-1185">Reference proteome</keyword>
<protein>
    <recommendedName>
        <fullName evidence="3">Chlororespiratory reduction 6</fullName>
    </recommendedName>
</protein>
<dbReference type="Pfam" id="PF08847">
    <property type="entry name" value="Crr6"/>
    <property type="match status" value="1"/>
</dbReference>
<name>A0A8T2V2L4_CERRI</name>
<dbReference type="Proteomes" id="UP000825935">
    <property type="component" value="Chromosome 3"/>
</dbReference>
<dbReference type="PANTHER" id="PTHR35724">
    <property type="entry name" value="PROTEIN CHLORORESPIRATORY REDUCTION 6, CHLOROPLASTIC"/>
    <property type="match status" value="1"/>
</dbReference>
<proteinExistence type="predicted"/>
<dbReference type="GO" id="GO:0009507">
    <property type="term" value="C:chloroplast"/>
    <property type="evidence" value="ECO:0007669"/>
    <property type="project" value="TreeGrafter"/>
</dbReference>
<dbReference type="EMBL" id="CM035408">
    <property type="protein sequence ID" value="KAH7441632.1"/>
    <property type="molecule type" value="Genomic_DNA"/>
</dbReference>
<evidence type="ECO:0000313" key="1">
    <source>
        <dbReference type="EMBL" id="KAH7441632.1"/>
    </source>
</evidence>
<organism evidence="1 2">
    <name type="scientific">Ceratopteris richardii</name>
    <name type="common">Triangle waterfern</name>
    <dbReference type="NCBI Taxonomy" id="49495"/>
    <lineage>
        <taxon>Eukaryota</taxon>
        <taxon>Viridiplantae</taxon>
        <taxon>Streptophyta</taxon>
        <taxon>Embryophyta</taxon>
        <taxon>Tracheophyta</taxon>
        <taxon>Polypodiopsida</taxon>
        <taxon>Polypodiidae</taxon>
        <taxon>Polypodiales</taxon>
        <taxon>Pteridineae</taxon>
        <taxon>Pteridaceae</taxon>
        <taxon>Parkerioideae</taxon>
        <taxon>Ceratopteris</taxon>
    </lineage>
</organism>
<dbReference type="OrthoDB" id="1903669at2759"/>
<dbReference type="InterPro" id="IPR014946">
    <property type="entry name" value="CRR6"/>
</dbReference>
<dbReference type="GO" id="GO:0010275">
    <property type="term" value="P:NAD(P)H dehydrogenase complex assembly"/>
    <property type="evidence" value="ECO:0007669"/>
    <property type="project" value="TreeGrafter"/>
</dbReference>
<gene>
    <name evidence="1" type="ORF">KP509_03G046600</name>
</gene>
<reference evidence="1" key="1">
    <citation type="submission" date="2021-08" db="EMBL/GenBank/DDBJ databases">
        <title>WGS assembly of Ceratopteris richardii.</title>
        <authorList>
            <person name="Marchant D.B."/>
            <person name="Chen G."/>
            <person name="Jenkins J."/>
            <person name="Shu S."/>
            <person name="Leebens-Mack J."/>
            <person name="Grimwood J."/>
            <person name="Schmutz J."/>
            <person name="Soltis P."/>
            <person name="Soltis D."/>
            <person name="Chen Z.-H."/>
        </authorList>
    </citation>
    <scope>NUCLEOTIDE SEQUENCE</scope>
    <source>
        <strain evidence="1">Whitten #5841</strain>
        <tissue evidence="1">Leaf</tissue>
    </source>
</reference>
<comment type="caution">
    <text evidence="1">The sequence shown here is derived from an EMBL/GenBank/DDBJ whole genome shotgun (WGS) entry which is preliminary data.</text>
</comment>
<accession>A0A8T2V2L4</accession>
<evidence type="ECO:0000313" key="2">
    <source>
        <dbReference type="Proteomes" id="UP000825935"/>
    </source>
</evidence>
<dbReference type="PANTHER" id="PTHR35724:SF1">
    <property type="entry name" value="PROTEIN CHLORORESPIRATORY REDUCTION 6, CHLOROPLASTIC"/>
    <property type="match status" value="1"/>
</dbReference>
<evidence type="ECO:0008006" key="3">
    <source>
        <dbReference type="Google" id="ProtNLM"/>
    </source>
</evidence>
<dbReference type="AlphaFoldDB" id="A0A8T2V2L4"/>
<sequence length="261" mass="29834">MADGVPCSRVLFTSRLVNLPSSSPSVCIPRTVFGRGTFRSIPFSRVSLKIGMLKHIFKLQCSYGPLGNIDFPSLEEEEQADRVVSPAPPPTEGRIDIVINKSMIEQLDLSPVHAVLKDYVHQTGHKTLQDPKELLRRTVGFVIQYEWNDPYDMRELSEMPDVRLWFVRLDAMYPWLPVVLDWRAGELARYAAMLVPHQMKKKEGLVFNPEGLELFVMSKLFTIYPWLQKLKVTKPDAKVNDMLRVLGYSIDAGLFKLLESQ</sequence>
<dbReference type="NCBIfam" id="NF038024">
    <property type="entry name" value="CRR6_slr1097"/>
    <property type="match status" value="1"/>
</dbReference>
<dbReference type="OMA" id="VPHQMNM"/>